<evidence type="ECO:0000256" key="6">
    <source>
        <dbReference type="ARBA" id="ARBA00022840"/>
    </source>
</evidence>
<reference evidence="9 10" key="1">
    <citation type="journal article" date="2014" name="Genome Announc.">
        <title>Draft Genome Sequence of the Haloacid-Degrading Burkholderia caribensis Strain MBA4.</title>
        <authorList>
            <person name="Pan Y."/>
            <person name="Kong K.F."/>
            <person name="Tsang J.S."/>
        </authorList>
    </citation>
    <scope>NUCLEOTIDE SEQUENCE [LARGE SCALE GENOMIC DNA]</scope>
    <source>
        <strain evidence="9 10">MBA4</strain>
    </source>
</reference>
<dbReference type="SMART" id="SM00382">
    <property type="entry name" value="AAA"/>
    <property type="match status" value="1"/>
</dbReference>
<dbReference type="PANTHER" id="PTHR43820">
    <property type="entry name" value="HIGH-AFFINITY BRANCHED-CHAIN AMINO ACID TRANSPORT ATP-BINDING PROTEIN LIVF"/>
    <property type="match status" value="1"/>
</dbReference>
<evidence type="ECO:0000256" key="2">
    <source>
        <dbReference type="ARBA" id="ARBA00022448"/>
    </source>
</evidence>
<keyword evidence="3" id="KW-1003">Cell membrane</keyword>
<dbReference type="Gene3D" id="3.40.50.300">
    <property type="entry name" value="P-loop containing nucleotide triphosphate hydrolases"/>
    <property type="match status" value="1"/>
</dbReference>
<comment type="similarity">
    <text evidence="1">Belongs to the ABC transporter superfamily.</text>
</comment>
<dbReference type="GO" id="GO:0016887">
    <property type="term" value="F:ATP hydrolysis activity"/>
    <property type="evidence" value="ECO:0007669"/>
    <property type="project" value="InterPro"/>
</dbReference>
<dbReference type="InterPro" id="IPR017780">
    <property type="entry name" value="ABC_transptr_urea_ATP-bd_UrtE"/>
</dbReference>
<evidence type="ECO:0000256" key="5">
    <source>
        <dbReference type="ARBA" id="ARBA00022741"/>
    </source>
</evidence>
<dbReference type="EMBL" id="CP012747">
    <property type="protein sequence ID" value="ALL68360.1"/>
    <property type="molecule type" value="Genomic_DNA"/>
</dbReference>
<keyword evidence="2" id="KW-0813">Transport</keyword>
<dbReference type="InterPro" id="IPR052156">
    <property type="entry name" value="BCAA_Transport_ATP-bd_LivF"/>
</dbReference>
<dbReference type="PANTHER" id="PTHR43820:SF5">
    <property type="entry name" value="HIGH-AFFINITY BRANCHED-CHAIN AMINO ACID TRANSPORT ATP-BINDING PROTEIN"/>
    <property type="match status" value="1"/>
</dbReference>
<keyword evidence="7" id="KW-0029">Amino-acid transport</keyword>
<evidence type="ECO:0000256" key="7">
    <source>
        <dbReference type="ARBA" id="ARBA00022970"/>
    </source>
</evidence>
<dbReference type="InterPro" id="IPR003593">
    <property type="entry name" value="AAA+_ATPase"/>
</dbReference>
<evidence type="ECO:0000256" key="3">
    <source>
        <dbReference type="ARBA" id="ARBA00022475"/>
    </source>
</evidence>
<evidence type="ECO:0000313" key="10">
    <source>
        <dbReference type="Proteomes" id="UP000019146"/>
    </source>
</evidence>
<dbReference type="PROSITE" id="PS50893">
    <property type="entry name" value="ABC_TRANSPORTER_2"/>
    <property type="match status" value="1"/>
</dbReference>
<dbReference type="KEGG" id="bcai:K788_0000573"/>
<proteinExistence type="inferred from homology"/>
<accession>A0A0P0RI80</accession>
<feature type="domain" description="ABC transporter" evidence="8">
    <location>
        <begin position="2"/>
        <end position="227"/>
    </location>
</feature>
<keyword evidence="5" id="KW-0547">Nucleotide-binding</keyword>
<dbReference type="GeneID" id="69972079"/>
<dbReference type="AlphaFoldDB" id="A0A0P0RI80"/>
<dbReference type="GO" id="GO:0015658">
    <property type="term" value="F:branched-chain amino acid transmembrane transporter activity"/>
    <property type="evidence" value="ECO:0007669"/>
    <property type="project" value="TreeGrafter"/>
</dbReference>
<dbReference type="GO" id="GO:0015807">
    <property type="term" value="P:L-amino acid transport"/>
    <property type="evidence" value="ECO:0007669"/>
    <property type="project" value="TreeGrafter"/>
</dbReference>
<dbReference type="Pfam" id="PF00005">
    <property type="entry name" value="ABC_tran"/>
    <property type="match status" value="1"/>
</dbReference>
<dbReference type="GO" id="GO:0005524">
    <property type="term" value="F:ATP binding"/>
    <property type="evidence" value="ECO:0007669"/>
    <property type="project" value="UniProtKB-KW"/>
</dbReference>
<name>A0A0P0RI80_9BURK</name>
<keyword evidence="4" id="KW-0472">Membrane</keyword>
<evidence type="ECO:0000313" key="9">
    <source>
        <dbReference type="EMBL" id="ALL68360.1"/>
    </source>
</evidence>
<organism evidence="9 10">
    <name type="scientific">Paraburkholderia caribensis MBA4</name>
    <dbReference type="NCBI Taxonomy" id="1323664"/>
    <lineage>
        <taxon>Bacteria</taxon>
        <taxon>Pseudomonadati</taxon>
        <taxon>Pseudomonadota</taxon>
        <taxon>Betaproteobacteria</taxon>
        <taxon>Burkholderiales</taxon>
        <taxon>Burkholderiaceae</taxon>
        <taxon>Paraburkholderia</taxon>
    </lineage>
</organism>
<dbReference type="CDD" id="cd03224">
    <property type="entry name" value="ABC_TM1139_LivF_branched"/>
    <property type="match status" value="1"/>
</dbReference>
<dbReference type="InterPro" id="IPR027417">
    <property type="entry name" value="P-loop_NTPase"/>
</dbReference>
<gene>
    <name evidence="9" type="ORF">K788_0000573</name>
</gene>
<protein>
    <submittedName>
        <fullName evidence="9">Urea ABC transporter, ATPase protein UrtE</fullName>
    </submittedName>
</protein>
<keyword evidence="4" id="KW-0997">Cell inner membrane</keyword>
<evidence type="ECO:0000256" key="1">
    <source>
        <dbReference type="ARBA" id="ARBA00005417"/>
    </source>
</evidence>
<evidence type="ECO:0000259" key="8">
    <source>
        <dbReference type="PROSITE" id="PS50893"/>
    </source>
</evidence>
<sequence>MLNVSNLNVFYGQSHVIHDVSLQVAEGSAVALVGRNGMGKSTLLKSIIGMVASRDGSISFNGAELSNQPSYRRVRAGLAFVPQGRMIFPQLTVHENLLTGLETGRYKRIPDFIYDFFPVLAEMSQRKGGNLSGGQQQQVAIARALVSKPNVLILDEPTEGIQPSIIKEIAKSLVSLRRELGIALLVSEQVLSFALDLADRLLVIDGGRLVREADREDVDLDEVRSFLTV</sequence>
<dbReference type="Proteomes" id="UP000019146">
    <property type="component" value="Chromosome 2"/>
</dbReference>
<dbReference type="SUPFAM" id="SSF52540">
    <property type="entry name" value="P-loop containing nucleoside triphosphate hydrolases"/>
    <property type="match status" value="1"/>
</dbReference>
<evidence type="ECO:0000256" key="4">
    <source>
        <dbReference type="ARBA" id="ARBA00022519"/>
    </source>
</evidence>
<dbReference type="NCBIfam" id="TIGR03410">
    <property type="entry name" value="urea_trans_UrtE"/>
    <property type="match status" value="1"/>
</dbReference>
<keyword evidence="6" id="KW-0067">ATP-binding</keyword>
<dbReference type="RefSeq" id="WP_035998360.1">
    <property type="nucleotide sequence ID" value="NZ_CP012747.1"/>
</dbReference>
<dbReference type="InterPro" id="IPR003439">
    <property type="entry name" value="ABC_transporter-like_ATP-bd"/>
</dbReference>